<comment type="similarity">
    <text evidence="3">Belongs to the bacterial solute-binding protein SsuA/TauA family.</text>
</comment>
<evidence type="ECO:0000256" key="1">
    <source>
        <dbReference type="ARBA" id="ARBA00004308"/>
    </source>
</evidence>
<evidence type="ECO:0000256" key="7">
    <source>
        <dbReference type="ARBA" id="ARBA00022729"/>
    </source>
</evidence>
<dbReference type="PANTHER" id="PTHR30024">
    <property type="entry name" value="ALIPHATIC SULFONATES-BINDING PROTEIN-RELATED"/>
    <property type="match status" value="1"/>
</dbReference>
<reference evidence="12" key="2">
    <citation type="submission" date="2015-03" db="EMBL/GenBank/DDBJ databases">
        <authorList>
            <person name="Deng P."/>
            <person name="Lu S."/>
        </authorList>
    </citation>
    <scope>NUCLEOTIDE SEQUENCE [LARGE SCALE GENOMIC DNA]</scope>
    <source>
        <strain evidence="12">UFB2</strain>
    </source>
</reference>
<accession>A0A0G3GIC0</accession>
<comment type="subcellular location">
    <subcellularLocation>
        <location evidence="1">Endomembrane system</location>
    </subcellularLocation>
    <subcellularLocation>
        <location evidence="2">Periplasm</location>
    </subcellularLocation>
</comment>
<organism evidence="11 12">
    <name type="scientific">Pseudomonas chlororaphis</name>
    <dbReference type="NCBI Taxonomy" id="587753"/>
    <lineage>
        <taxon>Bacteria</taxon>
        <taxon>Pseudomonadati</taxon>
        <taxon>Pseudomonadota</taxon>
        <taxon>Gammaproteobacteria</taxon>
        <taxon>Pseudomonadales</taxon>
        <taxon>Pseudomonadaceae</taxon>
        <taxon>Pseudomonas</taxon>
    </lineage>
</organism>
<dbReference type="Proteomes" id="UP000035212">
    <property type="component" value="Chromosome"/>
</dbReference>
<evidence type="ECO:0000256" key="5">
    <source>
        <dbReference type="ARBA" id="ARBA00022475"/>
    </source>
</evidence>
<evidence type="ECO:0000313" key="11">
    <source>
        <dbReference type="EMBL" id="AKK00991.1"/>
    </source>
</evidence>
<dbReference type="AlphaFoldDB" id="A0A0G3GIC0"/>
<sequence length="333" mass="36215">MTKRSLLAFSLSVATLAGSAFAVAGEDKPLRIGYVFAMANAPALIADKQGFYREEGLDVDLKALGDGPVIQQALAAGELDVAYVGTPPVYQWFSRGLQSRILAKVNYGQAAVIVDSKSPITDLQALKGKKLAGVKKGSGMDVLLRGYVLKEKAGLNPDKDLDIIDMPPGNMNAALERGIVDAAFSWEPFVSQSVLRGSSRILLDVNQALPQYPWYVVIALPKTLQERPDDVVKLLRAHRKAIAFLNEHPAESNRLIAEAFKLEAVQGLDGKTIAPEAIVAQARTRLGWSADLQASDIQFIQRLMDYSHDLGFIDATLKTEQIVDTTYLEKAAH</sequence>
<evidence type="ECO:0000256" key="8">
    <source>
        <dbReference type="ARBA" id="ARBA00023136"/>
    </source>
</evidence>
<feature type="chain" id="PRO_5002554595" evidence="9">
    <location>
        <begin position="23"/>
        <end position="333"/>
    </location>
</feature>
<feature type="domain" description="Solute-binding protein family 3/N-terminal" evidence="10">
    <location>
        <begin position="29"/>
        <end position="248"/>
    </location>
</feature>
<dbReference type="SUPFAM" id="SSF53850">
    <property type="entry name" value="Periplasmic binding protein-like II"/>
    <property type="match status" value="1"/>
</dbReference>
<dbReference type="InterPro" id="IPR044527">
    <property type="entry name" value="NrtA/CpmA_ABC-bd_dom"/>
</dbReference>
<dbReference type="Pfam" id="PF13379">
    <property type="entry name" value="NMT1_2"/>
    <property type="match status" value="1"/>
</dbReference>
<dbReference type="SMART" id="SM00062">
    <property type="entry name" value="PBPb"/>
    <property type="match status" value="1"/>
</dbReference>
<keyword evidence="8" id="KW-0472">Membrane</keyword>
<keyword evidence="4" id="KW-0813">Transport</keyword>
<evidence type="ECO:0000256" key="6">
    <source>
        <dbReference type="ARBA" id="ARBA00022519"/>
    </source>
</evidence>
<evidence type="ECO:0000256" key="3">
    <source>
        <dbReference type="ARBA" id="ARBA00010742"/>
    </source>
</evidence>
<dbReference type="PANTHER" id="PTHR30024:SF47">
    <property type="entry name" value="TAURINE-BINDING PERIPLASMIC PROTEIN"/>
    <property type="match status" value="1"/>
</dbReference>
<evidence type="ECO:0000256" key="4">
    <source>
        <dbReference type="ARBA" id="ARBA00022448"/>
    </source>
</evidence>
<keyword evidence="5" id="KW-1003">Cell membrane</keyword>
<feature type="signal peptide" evidence="9">
    <location>
        <begin position="1"/>
        <end position="22"/>
    </location>
</feature>
<reference evidence="11 12" key="1">
    <citation type="journal article" date="2015" name="Stand. Genomic Sci.">
        <title>Complete genome of Pseudomonas chlororaphis strain UFB2, a soil bacterium with antibacterial activity against bacterial canker pathogen of tomato.</title>
        <authorList>
            <person name="Deng P."/>
            <person name="Wang X."/>
            <person name="Baird S.M."/>
            <person name="Lu S.E."/>
        </authorList>
    </citation>
    <scope>NUCLEOTIDE SEQUENCE [LARGE SCALE GENOMIC DNA]</scope>
    <source>
        <strain evidence="11 12">UFB2</strain>
    </source>
</reference>
<dbReference type="Gene3D" id="3.40.190.10">
    <property type="entry name" value="Periplasmic binding protein-like II"/>
    <property type="match status" value="2"/>
</dbReference>
<dbReference type="GO" id="GO:0012505">
    <property type="term" value="C:endomembrane system"/>
    <property type="evidence" value="ECO:0007669"/>
    <property type="project" value="UniProtKB-SubCell"/>
</dbReference>
<name>A0A0G3GIC0_9PSED</name>
<evidence type="ECO:0000259" key="10">
    <source>
        <dbReference type="SMART" id="SM00062"/>
    </source>
</evidence>
<proteinExistence type="inferred from homology"/>
<keyword evidence="6" id="KW-0997">Cell inner membrane</keyword>
<keyword evidence="7 9" id="KW-0732">Signal</keyword>
<gene>
    <name evidence="11" type="ORF">VM99_24075</name>
</gene>
<dbReference type="GO" id="GO:0042597">
    <property type="term" value="C:periplasmic space"/>
    <property type="evidence" value="ECO:0007669"/>
    <property type="project" value="UniProtKB-SubCell"/>
</dbReference>
<evidence type="ECO:0000256" key="2">
    <source>
        <dbReference type="ARBA" id="ARBA00004418"/>
    </source>
</evidence>
<evidence type="ECO:0000313" key="12">
    <source>
        <dbReference type="Proteomes" id="UP000035212"/>
    </source>
</evidence>
<dbReference type="CDD" id="cd13553">
    <property type="entry name" value="PBP2_NrtA_CpmA_like"/>
    <property type="match status" value="1"/>
</dbReference>
<dbReference type="InterPro" id="IPR001638">
    <property type="entry name" value="Solute-binding_3/MltF_N"/>
</dbReference>
<dbReference type="EMBL" id="CP011020">
    <property type="protein sequence ID" value="AKK00991.1"/>
    <property type="molecule type" value="Genomic_DNA"/>
</dbReference>
<protein>
    <submittedName>
        <fullName evidence="11">Aliphatic sulfonate ABC transporter substrate-binding protein</fullName>
    </submittedName>
</protein>
<dbReference type="PATRIC" id="fig|587753.11.peg.4938"/>
<evidence type="ECO:0000256" key="9">
    <source>
        <dbReference type="SAM" id="SignalP"/>
    </source>
</evidence>